<name>A0A7D9L9X9_PARCT</name>
<dbReference type="SUPFAM" id="SSF56672">
    <property type="entry name" value="DNA/RNA polymerases"/>
    <property type="match status" value="1"/>
</dbReference>
<dbReference type="InterPro" id="IPR000477">
    <property type="entry name" value="RT_dom"/>
</dbReference>
<dbReference type="Gene3D" id="3.10.10.10">
    <property type="entry name" value="HIV Type 1 Reverse Transcriptase, subunit A, domain 1"/>
    <property type="match status" value="1"/>
</dbReference>
<evidence type="ECO:0000313" key="2">
    <source>
        <dbReference type="EMBL" id="CAB4026155.1"/>
    </source>
</evidence>
<dbReference type="EMBL" id="CACRXK020014041">
    <property type="protein sequence ID" value="CAB4026155.1"/>
    <property type="molecule type" value="Genomic_DNA"/>
</dbReference>
<dbReference type="Proteomes" id="UP001152795">
    <property type="component" value="Unassembled WGS sequence"/>
</dbReference>
<dbReference type="InterPro" id="IPR050951">
    <property type="entry name" value="Retrovirus_Pol_polyprotein"/>
</dbReference>
<dbReference type="OrthoDB" id="41323at2759"/>
<gene>
    <name evidence="2" type="ORF">PACLA_8A078746</name>
</gene>
<proteinExistence type="predicted"/>
<dbReference type="Gene3D" id="3.30.70.270">
    <property type="match status" value="2"/>
</dbReference>
<dbReference type="PANTHER" id="PTHR37984:SF11">
    <property type="entry name" value="INTEGRASE CATALYTIC DOMAIN-CONTAINING PROTEIN"/>
    <property type="match status" value="1"/>
</dbReference>
<dbReference type="CDD" id="cd01647">
    <property type="entry name" value="RT_LTR"/>
    <property type="match status" value="1"/>
</dbReference>
<dbReference type="InterPro" id="IPR043128">
    <property type="entry name" value="Rev_trsase/Diguanyl_cyclase"/>
</dbReference>
<sequence>MINDVATEIEPDTGSDANIMDKEQFDRLQKARSEIRLKKFRTKLRALLQDIPVLGECSVIIRNQTKQTRTRIIVIKGKMDSLPLIGRPTLSNLGMVLIDETGNLENSKEKDTHKVKKTDATYPKLEEILEKPLEQRINEFIESDIIEKVPEHEAIGWCSPLVVQPKAKNPKDIRASLDLRILNQSMARTRHVQSPITEDFVNEFKDCTVFSKIDLNHGYHQFALDEESRKIMTFSTPWGNYRYKRLAFCGKNSQDLFDAEITKIISGIPHVLTKRDDIMVGGKDWEEHNRNLETLFERLAIHNITLRKLKCEFGRTSLEFHGHYFTSEGLRPSPNKVRAIQEMERPKSKEELVSFIQMMAYLSRFIENFSSRSESLRRITKQGHRFGIKSNRWRSMI</sequence>
<evidence type="ECO:0000259" key="1">
    <source>
        <dbReference type="Pfam" id="PF00078"/>
    </source>
</evidence>
<accession>A0A7D9L9X9</accession>
<dbReference type="InterPro" id="IPR043502">
    <property type="entry name" value="DNA/RNA_pol_sf"/>
</dbReference>
<organism evidence="2 3">
    <name type="scientific">Paramuricea clavata</name>
    <name type="common">Red gorgonian</name>
    <name type="synonym">Violescent sea-whip</name>
    <dbReference type="NCBI Taxonomy" id="317549"/>
    <lineage>
        <taxon>Eukaryota</taxon>
        <taxon>Metazoa</taxon>
        <taxon>Cnidaria</taxon>
        <taxon>Anthozoa</taxon>
        <taxon>Octocorallia</taxon>
        <taxon>Malacalcyonacea</taxon>
        <taxon>Plexauridae</taxon>
        <taxon>Paramuricea</taxon>
    </lineage>
</organism>
<protein>
    <recommendedName>
        <fullName evidence="1">Reverse transcriptase domain-containing protein</fullName>
    </recommendedName>
</protein>
<dbReference type="Pfam" id="PF00078">
    <property type="entry name" value="RVT_1"/>
    <property type="match status" value="1"/>
</dbReference>
<dbReference type="AlphaFoldDB" id="A0A7D9L9X9"/>
<dbReference type="PANTHER" id="PTHR37984">
    <property type="entry name" value="PROTEIN CBG26694"/>
    <property type="match status" value="1"/>
</dbReference>
<reference evidence="2" key="1">
    <citation type="submission" date="2020-04" db="EMBL/GenBank/DDBJ databases">
        <authorList>
            <person name="Alioto T."/>
            <person name="Alioto T."/>
            <person name="Gomez Garrido J."/>
        </authorList>
    </citation>
    <scope>NUCLEOTIDE SEQUENCE</scope>
    <source>
        <strain evidence="2">A484AB</strain>
    </source>
</reference>
<feature type="domain" description="Reverse transcriptase" evidence="1">
    <location>
        <begin position="168"/>
        <end position="323"/>
    </location>
</feature>
<keyword evidence="3" id="KW-1185">Reference proteome</keyword>
<evidence type="ECO:0000313" key="3">
    <source>
        <dbReference type="Proteomes" id="UP001152795"/>
    </source>
</evidence>
<comment type="caution">
    <text evidence="2">The sequence shown here is derived from an EMBL/GenBank/DDBJ whole genome shotgun (WGS) entry which is preliminary data.</text>
</comment>